<dbReference type="PROSITE" id="PS50297">
    <property type="entry name" value="ANK_REP_REGION"/>
    <property type="match status" value="2"/>
</dbReference>
<evidence type="ECO:0000256" key="4">
    <source>
        <dbReference type="SAM" id="SignalP"/>
    </source>
</evidence>
<dbReference type="SUPFAM" id="SSF48403">
    <property type="entry name" value="Ankyrin repeat"/>
    <property type="match status" value="1"/>
</dbReference>
<dbReference type="AlphaFoldDB" id="A0AAD4Q728"/>
<dbReference type="SMART" id="SM00248">
    <property type="entry name" value="ANK"/>
    <property type="match status" value="2"/>
</dbReference>
<dbReference type="PANTHER" id="PTHR24171">
    <property type="entry name" value="ANKYRIN REPEAT DOMAIN-CONTAINING PROTEIN 39-RELATED"/>
    <property type="match status" value="1"/>
</dbReference>
<evidence type="ECO:0000256" key="3">
    <source>
        <dbReference type="PROSITE-ProRule" id="PRU00023"/>
    </source>
</evidence>
<dbReference type="GO" id="GO:0085020">
    <property type="term" value="P:protein K6-linked ubiquitination"/>
    <property type="evidence" value="ECO:0007669"/>
    <property type="project" value="TreeGrafter"/>
</dbReference>
<dbReference type="InterPro" id="IPR002110">
    <property type="entry name" value="Ankyrin_rpt"/>
</dbReference>
<evidence type="ECO:0000313" key="6">
    <source>
        <dbReference type="Proteomes" id="UP001201163"/>
    </source>
</evidence>
<protein>
    <submittedName>
        <fullName evidence="5">Ankyrin repeat protein</fullName>
    </submittedName>
</protein>
<keyword evidence="6" id="KW-1185">Reference proteome</keyword>
<feature type="repeat" description="ANK" evidence="3">
    <location>
        <begin position="53"/>
        <end position="85"/>
    </location>
</feature>
<keyword evidence="1" id="KW-0677">Repeat</keyword>
<evidence type="ECO:0000256" key="2">
    <source>
        <dbReference type="ARBA" id="ARBA00023043"/>
    </source>
</evidence>
<evidence type="ECO:0000313" key="5">
    <source>
        <dbReference type="EMBL" id="KAH8989281.1"/>
    </source>
</evidence>
<feature type="signal peptide" evidence="4">
    <location>
        <begin position="1"/>
        <end position="17"/>
    </location>
</feature>
<proteinExistence type="predicted"/>
<dbReference type="Gene3D" id="1.25.40.20">
    <property type="entry name" value="Ankyrin repeat-containing domain"/>
    <property type="match status" value="1"/>
</dbReference>
<dbReference type="GO" id="GO:0004842">
    <property type="term" value="F:ubiquitin-protein transferase activity"/>
    <property type="evidence" value="ECO:0007669"/>
    <property type="project" value="TreeGrafter"/>
</dbReference>
<comment type="caution">
    <text evidence="5">The sequence shown here is derived from an EMBL/GenBank/DDBJ whole genome shotgun (WGS) entry which is preliminary data.</text>
</comment>
<evidence type="ECO:0000256" key="1">
    <source>
        <dbReference type="ARBA" id="ARBA00022737"/>
    </source>
</evidence>
<feature type="repeat" description="ANK" evidence="3">
    <location>
        <begin position="86"/>
        <end position="118"/>
    </location>
</feature>
<reference evidence="5" key="1">
    <citation type="submission" date="2022-01" db="EMBL/GenBank/DDBJ databases">
        <title>Comparative genomics reveals a dynamic genome evolution in the ectomycorrhizal milk-cap (Lactarius) mushrooms.</title>
        <authorList>
            <consortium name="DOE Joint Genome Institute"/>
            <person name="Lebreton A."/>
            <person name="Tang N."/>
            <person name="Kuo A."/>
            <person name="LaButti K."/>
            <person name="Drula E."/>
            <person name="Barry K."/>
            <person name="Clum A."/>
            <person name="Lipzen A."/>
            <person name="Mousain D."/>
            <person name="Ng V."/>
            <person name="Wang R."/>
            <person name="Wang X."/>
            <person name="Dai Y."/>
            <person name="Henrissat B."/>
            <person name="Grigoriev I.V."/>
            <person name="Guerin-Laguette A."/>
            <person name="Yu F."/>
            <person name="Martin F.M."/>
        </authorList>
    </citation>
    <scope>NUCLEOTIDE SEQUENCE</scope>
    <source>
        <strain evidence="5">QP</strain>
    </source>
</reference>
<gene>
    <name evidence="5" type="ORF">EDB92DRAFT_883046</name>
</gene>
<feature type="chain" id="PRO_5042092244" evidence="4">
    <location>
        <begin position="18"/>
        <end position="132"/>
    </location>
</feature>
<dbReference type="Pfam" id="PF12796">
    <property type="entry name" value="Ank_2"/>
    <property type="match status" value="1"/>
</dbReference>
<dbReference type="PANTHER" id="PTHR24171:SF8">
    <property type="entry name" value="BRCA1-ASSOCIATED RING DOMAIN PROTEIN 1"/>
    <property type="match status" value="1"/>
</dbReference>
<keyword evidence="2 3" id="KW-0040">ANK repeat</keyword>
<dbReference type="Proteomes" id="UP001201163">
    <property type="component" value="Unassembled WGS sequence"/>
</dbReference>
<organism evidence="5 6">
    <name type="scientific">Lactarius akahatsu</name>
    <dbReference type="NCBI Taxonomy" id="416441"/>
    <lineage>
        <taxon>Eukaryota</taxon>
        <taxon>Fungi</taxon>
        <taxon>Dikarya</taxon>
        <taxon>Basidiomycota</taxon>
        <taxon>Agaricomycotina</taxon>
        <taxon>Agaricomycetes</taxon>
        <taxon>Russulales</taxon>
        <taxon>Russulaceae</taxon>
        <taxon>Lactarius</taxon>
    </lineage>
</organism>
<name>A0AAD4Q728_9AGAM</name>
<dbReference type="PROSITE" id="PS50088">
    <property type="entry name" value="ANK_REPEAT"/>
    <property type="match status" value="2"/>
</dbReference>
<accession>A0AAD4Q728</accession>
<dbReference type="InterPro" id="IPR036770">
    <property type="entry name" value="Ankyrin_rpt-contain_sf"/>
</dbReference>
<sequence length="132" mass="14965">MCWSLANVAQAWTLTVAFPGPRYSWRQGSSNGYVDFSRLLVERGAYVNIRSDGGWSSILLTAGRGHLDIVRLLLMHGADPNVRRHGEDTPIHEALRREHLVVAQLLLEHGADVDSRKLEQQGRRPWRRDADN</sequence>
<dbReference type="EMBL" id="JAKELL010000038">
    <property type="protein sequence ID" value="KAH8989281.1"/>
    <property type="molecule type" value="Genomic_DNA"/>
</dbReference>
<keyword evidence="4" id="KW-0732">Signal</keyword>